<evidence type="ECO:0000256" key="1">
    <source>
        <dbReference type="SAM" id="SignalP"/>
    </source>
</evidence>
<evidence type="ECO:0000313" key="2">
    <source>
        <dbReference type="EMBL" id="NKE68045.1"/>
    </source>
</evidence>
<comment type="caution">
    <text evidence="2">The sequence shown here is derived from an EMBL/GenBank/DDBJ whole genome shotgun (WGS) entry which is preliminary data.</text>
</comment>
<feature type="chain" id="PRO_5031174211" evidence="1">
    <location>
        <begin position="25"/>
        <end position="157"/>
    </location>
</feature>
<dbReference type="EMBL" id="VTOX01000008">
    <property type="protein sequence ID" value="NKE68045.1"/>
    <property type="molecule type" value="Genomic_DNA"/>
</dbReference>
<dbReference type="Proteomes" id="UP000521868">
    <property type="component" value="Unassembled WGS sequence"/>
</dbReference>
<dbReference type="Pfam" id="PF09626">
    <property type="entry name" value="DHC"/>
    <property type="match status" value="1"/>
</dbReference>
<dbReference type="AlphaFoldDB" id="A0A7X6DIZ3"/>
<keyword evidence="3" id="KW-1185">Reference proteome</keyword>
<protein>
    <submittedName>
        <fullName evidence="2">Cytochrome C</fullName>
    </submittedName>
</protein>
<sequence>MNQSRPWPAFAAAALALFAGALHAGDHGSRGVGLLPAYQEECGTCHAPYPPGLLPASSWQRVMGTLSRHYATDASLDAATAQQLSSWLAANAGSSRHAREAPPQDRITRSAWFVREHDEVPAATWRSAAVKSPANCGACHSQANQGDFDEHRVRIPR</sequence>
<gene>
    <name evidence="2" type="ORF">RAMLITH_19665</name>
</gene>
<reference evidence="2 3" key="1">
    <citation type="journal article" date="2020" name="Nature">
        <title>Bacterial chemolithoautotrophy via manganese oxidation.</title>
        <authorList>
            <person name="Yu H."/>
            <person name="Leadbetter J.R."/>
        </authorList>
    </citation>
    <scope>NUCLEOTIDE SEQUENCE [LARGE SCALE GENOMIC DNA]</scope>
    <source>
        <strain evidence="2 3">RBP-1</strain>
    </source>
</reference>
<dbReference type="SUPFAM" id="SSF48695">
    <property type="entry name" value="Multiheme cytochromes"/>
    <property type="match status" value="1"/>
</dbReference>
<accession>A0A7X6DIZ3</accession>
<evidence type="ECO:0000313" key="3">
    <source>
        <dbReference type="Proteomes" id="UP000521868"/>
    </source>
</evidence>
<dbReference type="InterPro" id="IPR018588">
    <property type="entry name" value="Dihaem_cytochrome-c"/>
</dbReference>
<dbReference type="RefSeq" id="WP_168109170.1">
    <property type="nucleotide sequence ID" value="NZ_VTOX01000008.1"/>
</dbReference>
<name>A0A7X6DIZ3_9BURK</name>
<keyword evidence="1" id="KW-0732">Signal</keyword>
<proteinExistence type="predicted"/>
<dbReference type="InterPro" id="IPR036280">
    <property type="entry name" value="Multihaem_cyt_sf"/>
</dbReference>
<feature type="signal peptide" evidence="1">
    <location>
        <begin position="1"/>
        <end position="24"/>
    </location>
</feature>
<organism evidence="2 3">
    <name type="scientific">Ramlibacter lithotrophicus</name>
    <dbReference type="NCBI Taxonomy" id="2606681"/>
    <lineage>
        <taxon>Bacteria</taxon>
        <taxon>Pseudomonadati</taxon>
        <taxon>Pseudomonadota</taxon>
        <taxon>Betaproteobacteria</taxon>
        <taxon>Burkholderiales</taxon>
        <taxon>Comamonadaceae</taxon>
        <taxon>Ramlibacter</taxon>
    </lineage>
</organism>